<gene>
    <name evidence="2" type="ORF">Cme02nite_64410</name>
</gene>
<dbReference type="EMBL" id="BONJ01000037">
    <property type="protein sequence ID" value="GIG18109.1"/>
    <property type="molecule type" value="Genomic_DNA"/>
</dbReference>
<reference evidence="2" key="1">
    <citation type="submission" date="2021-01" db="EMBL/GenBank/DDBJ databases">
        <title>Whole genome shotgun sequence of Catellatospora methionotrophica NBRC 14553.</title>
        <authorList>
            <person name="Komaki H."/>
            <person name="Tamura T."/>
        </authorList>
    </citation>
    <scope>NUCLEOTIDE SEQUENCE</scope>
    <source>
        <strain evidence="2">NBRC 14553</strain>
    </source>
</reference>
<evidence type="ECO:0000313" key="3">
    <source>
        <dbReference type="Proteomes" id="UP000660339"/>
    </source>
</evidence>
<protein>
    <submittedName>
        <fullName evidence="2">Uncharacterized protein</fullName>
    </submittedName>
</protein>
<accession>A0A8J3PIU3</accession>
<name>A0A8J3PIU3_9ACTN</name>
<feature type="transmembrane region" description="Helical" evidence="1">
    <location>
        <begin position="51"/>
        <end position="73"/>
    </location>
</feature>
<evidence type="ECO:0000256" key="1">
    <source>
        <dbReference type="SAM" id="Phobius"/>
    </source>
</evidence>
<dbReference type="RefSeq" id="WP_166385880.1">
    <property type="nucleotide sequence ID" value="NZ_BAAATT010000013.1"/>
</dbReference>
<keyword evidence="1" id="KW-0472">Membrane</keyword>
<feature type="transmembrane region" description="Helical" evidence="1">
    <location>
        <begin position="22"/>
        <end position="45"/>
    </location>
</feature>
<comment type="caution">
    <text evidence="2">The sequence shown here is derived from an EMBL/GenBank/DDBJ whole genome shotgun (WGS) entry which is preliminary data.</text>
</comment>
<dbReference type="Proteomes" id="UP000660339">
    <property type="component" value="Unassembled WGS sequence"/>
</dbReference>
<dbReference type="AlphaFoldDB" id="A0A8J3PIU3"/>
<feature type="transmembrane region" description="Helical" evidence="1">
    <location>
        <begin position="85"/>
        <end position="106"/>
    </location>
</feature>
<evidence type="ECO:0000313" key="2">
    <source>
        <dbReference type="EMBL" id="GIG18109.1"/>
    </source>
</evidence>
<keyword evidence="1" id="KW-0812">Transmembrane</keyword>
<feature type="transmembrane region" description="Helical" evidence="1">
    <location>
        <begin position="205"/>
        <end position="227"/>
    </location>
</feature>
<proteinExistence type="predicted"/>
<keyword evidence="1" id="KW-1133">Transmembrane helix</keyword>
<sequence length="237" mass="25282">MAEHNGLMAAGRAGDDNTAADVVASSVAGLGLLVGALGAAGLVLVLCTNSLAGVGLTMVNVAIPAVAFGYALLDAAPRASRRPRQVGAIVLAVVIAAGAAGVGWGLSGIAMRQFAPADHVGRYGERVQVTVRDADCRHSTIWRRGPRADFYCEGATWQVGGRDERGRLTLFYQEMEPRSQSRQVDAYVLGNEGYSVERVGEIESWAWWAGRPLWLLLGLPVLVVGLFTRRDLVARRR</sequence>
<keyword evidence="3" id="KW-1185">Reference proteome</keyword>
<organism evidence="2 3">
    <name type="scientific">Catellatospora methionotrophica</name>
    <dbReference type="NCBI Taxonomy" id="121620"/>
    <lineage>
        <taxon>Bacteria</taxon>
        <taxon>Bacillati</taxon>
        <taxon>Actinomycetota</taxon>
        <taxon>Actinomycetes</taxon>
        <taxon>Micromonosporales</taxon>
        <taxon>Micromonosporaceae</taxon>
        <taxon>Catellatospora</taxon>
    </lineage>
</organism>